<comment type="caution">
    <text evidence="1">The sequence shown here is derived from an EMBL/GenBank/DDBJ whole genome shotgun (WGS) entry which is preliminary data.</text>
</comment>
<reference evidence="1 2" key="1">
    <citation type="journal article" date="2018" name="Sci. Rep.">
        <title>Genomic signatures of local adaptation to the degree of environmental predictability in rotifers.</title>
        <authorList>
            <person name="Franch-Gras L."/>
            <person name="Hahn C."/>
            <person name="Garcia-Roger E.M."/>
            <person name="Carmona M.J."/>
            <person name="Serra M."/>
            <person name="Gomez A."/>
        </authorList>
    </citation>
    <scope>NUCLEOTIDE SEQUENCE [LARGE SCALE GENOMIC DNA]</scope>
    <source>
        <strain evidence="1">HYR1</strain>
    </source>
</reference>
<keyword evidence="2" id="KW-1185">Reference proteome</keyword>
<dbReference type="EMBL" id="REGN01004506">
    <property type="protein sequence ID" value="RNA17188.1"/>
    <property type="molecule type" value="Genomic_DNA"/>
</dbReference>
<name>A0A3M7R1P3_BRAPC</name>
<protein>
    <submittedName>
        <fullName evidence="1">Uncharacterized protein</fullName>
    </submittedName>
</protein>
<evidence type="ECO:0000313" key="2">
    <source>
        <dbReference type="Proteomes" id="UP000276133"/>
    </source>
</evidence>
<gene>
    <name evidence="1" type="ORF">BpHYR1_028939</name>
</gene>
<dbReference type="Proteomes" id="UP000276133">
    <property type="component" value="Unassembled WGS sequence"/>
</dbReference>
<evidence type="ECO:0000313" key="1">
    <source>
        <dbReference type="EMBL" id="RNA17188.1"/>
    </source>
</evidence>
<dbReference type="AlphaFoldDB" id="A0A3M7R1P3"/>
<sequence>MSSKNKEQCNIFSQSDKIKSIRDLFKNCHAEALKNLTNYVFVRIPILHSIFLKMKKNNRQKYH</sequence>
<accession>A0A3M7R1P3</accession>
<organism evidence="1 2">
    <name type="scientific">Brachionus plicatilis</name>
    <name type="common">Marine rotifer</name>
    <name type="synonym">Brachionus muelleri</name>
    <dbReference type="NCBI Taxonomy" id="10195"/>
    <lineage>
        <taxon>Eukaryota</taxon>
        <taxon>Metazoa</taxon>
        <taxon>Spiralia</taxon>
        <taxon>Gnathifera</taxon>
        <taxon>Rotifera</taxon>
        <taxon>Eurotatoria</taxon>
        <taxon>Monogononta</taxon>
        <taxon>Pseudotrocha</taxon>
        <taxon>Ploima</taxon>
        <taxon>Brachionidae</taxon>
        <taxon>Brachionus</taxon>
    </lineage>
</organism>
<proteinExistence type="predicted"/>